<dbReference type="Proteomes" id="UP000658320">
    <property type="component" value="Unassembled WGS sequence"/>
</dbReference>
<dbReference type="GO" id="GO:0016878">
    <property type="term" value="F:acid-thiol ligase activity"/>
    <property type="evidence" value="ECO:0007669"/>
    <property type="project" value="UniProtKB-ARBA"/>
</dbReference>
<dbReference type="SUPFAM" id="SSF56801">
    <property type="entry name" value="Acetyl-CoA synthetase-like"/>
    <property type="match status" value="1"/>
</dbReference>
<dbReference type="CDD" id="cd05924">
    <property type="entry name" value="FACL_like_5"/>
    <property type="match status" value="1"/>
</dbReference>
<dbReference type="Gene3D" id="3.30.300.30">
    <property type="match status" value="1"/>
</dbReference>
<dbReference type="RefSeq" id="WP_189942412.1">
    <property type="nucleotide sequence ID" value="NZ_BMSX01000022.1"/>
</dbReference>
<evidence type="ECO:0000259" key="1">
    <source>
        <dbReference type="Pfam" id="PF00501"/>
    </source>
</evidence>
<dbReference type="PANTHER" id="PTHR43767:SF1">
    <property type="entry name" value="NONRIBOSOMAL PEPTIDE SYNTHASE PES1 (EUROFUNG)-RELATED"/>
    <property type="match status" value="1"/>
</dbReference>
<accession>A0A918FKK2</accession>
<dbReference type="Pfam" id="PF13193">
    <property type="entry name" value="AMP-binding_C"/>
    <property type="match status" value="1"/>
</dbReference>
<evidence type="ECO:0000259" key="2">
    <source>
        <dbReference type="Pfam" id="PF13193"/>
    </source>
</evidence>
<reference evidence="3" key="2">
    <citation type="submission" date="2020-09" db="EMBL/GenBank/DDBJ databases">
        <authorList>
            <person name="Sun Q."/>
            <person name="Ohkuma M."/>
        </authorList>
    </citation>
    <scope>NUCLEOTIDE SEQUENCE</scope>
    <source>
        <strain evidence="3">JCM 4346</strain>
    </source>
</reference>
<feature type="domain" description="AMP-dependent synthetase/ligase" evidence="1">
    <location>
        <begin position="10"/>
        <end position="391"/>
    </location>
</feature>
<comment type="caution">
    <text evidence="3">The sequence shown here is derived from an EMBL/GenBank/DDBJ whole genome shotgun (WGS) entry which is preliminary data.</text>
</comment>
<dbReference type="EMBL" id="BMSX01000022">
    <property type="protein sequence ID" value="GGR46500.1"/>
    <property type="molecule type" value="Genomic_DNA"/>
</dbReference>
<proteinExistence type="predicted"/>
<gene>
    <name evidence="3" type="ORF">GCM10010251_74520</name>
</gene>
<evidence type="ECO:0000313" key="3">
    <source>
        <dbReference type="EMBL" id="GGR46500.1"/>
    </source>
</evidence>
<dbReference type="InterPro" id="IPR045851">
    <property type="entry name" value="AMP-bd_C_sf"/>
</dbReference>
<dbReference type="InterPro" id="IPR025110">
    <property type="entry name" value="AMP-bd_C"/>
</dbReference>
<dbReference type="NCBIfam" id="NF005863">
    <property type="entry name" value="PRK07798.1"/>
    <property type="match status" value="1"/>
</dbReference>
<dbReference type="InterPro" id="IPR050237">
    <property type="entry name" value="ATP-dep_AMP-bd_enzyme"/>
</dbReference>
<dbReference type="PROSITE" id="PS00455">
    <property type="entry name" value="AMP_BINDING"/>
    <property type="match status" value="1"/>
</dbReference>
<reference evidence="3" key="1">
    <citation type="journal article" date="2014" name="Int. J. Syst. Evol. Microbiol.">
        <title>Complete genome sequence of Corynebacterium casei LMG S-19264T (=DSM 44701T), isolated from a smear-ripened cheese.</title>
        <authorList>
            <consortium name="US DOE Joint Genome Institute (JGI-PGF)"/>
            <person name="Walter F."/>
            <person name="Albersmeier A."/>
            <person name="Kalinowski J."/>
            <person name="Ruckert C."/>
        </authorList>
    </citation>
    <scope>NUCLEOTIDE SEQUENCE</scope>
    <source>
        <strain evidence="3">JCM 4346</strain>
    </source>
</reference>
<dbReference type="Pfam" id="PF00501">
    <property type="entry name" value="AMP-binding"/>
    <property type="match status" value="1"/>
</dbReference>
<dbReference type="AlphaFoldDB" id="A0A918FKK2"/>
<dbReference type="Gene3D" id="3.40.50.12780">
    <property type="entry name" value="N-terminal domain of ligase-like"/>
    <property type="match status" value="1"/>
</dbReference>
<organism evidence="3 4">
    <name type="scientific">Streptomyces aurantiogriseus</name>
    <dbReference type="NCBI Taxonomy" id="66870"/>
    <lineage>
        <taxon>Bacteria</taxon>
        <taxon>Bacillati</taxon>
        <taxon>Actinomycetota</taxon>
        <taxon>Actinomycetes</taxon>
        <taxon>Kitasatosporales</taxon>
        <taxon>Streptomycetaceae</taxon>
        <taxon>Streptomyces</taxon>
    </lineage>
</organism>
<sequence>MEYNLADLFESVVDVVPDREALVYVDHPGTGAERRLTYAELDAAANRIGHHLLDSGVRPGEHLGLHLYNGVEYLQTVLGCLKARIVPVNVNYRYVEEELVYLYRDADLVALVFDTEFTDRVAGALPQAPSLRHLIRVGAEAEGVTAVSFADAEASGSPERGFPARSGDDQFIIYTGGTTGLPKGVMWRQEDLFFAGLGGGAPTGEPVKKPEEVAERVAAGGSGITFFPTPPLMHGTSTLTSFIGFHFGQRVVIHRKFVPEEVLRTVEKEKVTSISLVGDAMLRPLIDALEGPMKGTDCSSVFSVSSSGAIMSDTVRRQFQALVPNAMLLDNFGSSESGFNGTATDDAGPERGFRIRVNSRTQVVDPVSHEPVAAGEVGRVAQRGHVPLGYYNDPVKTAETFFEKDGERWVLLGDMATVDEGGVVIVLGRGSQCINTGGEKVYPEEVEQALKSHPDVYDALVAGVPDPTWGNHVAAVVQVRTGAPQPSLEDIQSHCRTRLAGYKIPRQLVIAEAIRRSPSGKADYRWAREVAVAADR</sequence>
<dbReference type="InterPro" id="IPR042099">
    <property type="entry name" value="ANL_N_sf"/>
</dbReference>
<evidence type="ECO:0000313" key="4">
    <source>
        <dbReference type="Proteomes" id="UP000658320"/>
    </source>
</evidence>
<keyword evidence="4" id="KW-1185">Reference proteome</keyword>
<feature type="domain" description="AMP-binding enzyme C-terminal" evidence="2">
    <location>
        <begin position="445"/>
        <end position="521"/>
    </location>
</feature>
<name>A0A918FKK2_9ACTN</name>
<protein>
    <submittedName>
        <fullName evidence="3">Fatty-acyl-CoA synthase</fullName>
    </submittedName>
</protein>
<dbReference type="InterPro" id="IPR020845">
    <property type="entry name" value="AMP-binding_CS"/>
</dbReference>
<dbReference type="PANTHER" id="PTHR43767">
    <property type="entry name" value="LONG-CHAIN-FATTY-ACID--COA LIGASE"/>
    <property type="match status" value="1"/>
</dbReference>
<dbReference type="InterPro" id="IPR000873">
    <property type="entry name" value="AMP-dep_synth/lig_dom"/>
</dbReference>